<gene>
    <name evidence="1" type="ORF">C8F04DRAFT_1172978</name>
</gene>
<evidence type="ECO:0000313" key="1">
    <source>
        <dbReference type="EMBL" id="KAJ7046006.1"/>
    </source>
</evidence>
<dbReference type="EMBL" id="JARJCM010000003">
    <property type="protein sequence ID" value="KAJ7046006.1"/>
    <property type="molecule type" value="Genomic_DNA"/>
</dbReference>
<name>A0AAD6TG88_9AGAR</name>
<protein>
    <submittedName>
        <fullName evidence="1">Uncharacterized protein</fullName>
    </submittedName>
</protein>
<sequence length="231" mass="26367">MWCVPPHQRIVPPLCGVYPYTRGLYPRHVRIIPPACGAYPNTRGSYPYHVVRTPTPEERTPRHVVDSKNGKWDLRSWKGRRWDLVYGARLLYLILSHKFKHKLEGRARRWDLVYGAQLSSLVCGAEEGIWNVYCAKSIFNFITQSKVQLTDLGVKCKQLTEVATWRQLKLVSGPIGSDNSMKLQPRRAATFDGTFRRKYKLGFSITQLQDAGVQLGQCPGQVGLHTTTLAW</sequence>
<evidence type="ECO:0000313" key="2">
    <source>
        <dbReference type="Proteomes" id="UP001218188"/>
    </source>
</evidence>
<dbReference type="AlphaFoldDB" id="A0AAD6TG88"/>
<organism evidence="1 2">
    <name type="scientific">Mycena alexandri</name>
    <dbReference type="NCBI Taxonomy" id="1745969"/>
    <lineage>
        <taxon>Eukaryota</taxon>
        <taxon>Fungi</taxon>
        <taxon>Dikarya</taxon>
        <taxon>Basidiomycota</taxon>
        <taxon>Agaricomycotina</taxon>
        <taxon>Agaricomycetes</taxon>
        <taxon>Agaricomycetidae</taxon>
        <taxon>Agaricales</taxon>
        <taxon>Marasmiineae</taxon>
        <taxon>Mycenaceae</taxon>
        <taxon>Mycena</taxon>
    </lineage>
</organism>
<comment type="caution">
    <text evidence="1">The sequence shown here is derived from an EMBL/GenBank/DDBJ whole genome shotgun (WGS) entry which is preliminary data.</text>
</comment>
<accession>A0AAD6TG88</accession>
<dbReference type="Proteomes" id="UP001218188">
    <property type="component" value="Unassembled WGS sequence"/>
</dbReference>
<proteinExistence type="predicted"/>
<reference evidence="1" key="1">
    <citation type="submission" date="2023-03" db="EMBL/GenBank/DDBJ databases">
        <title>Massive genome expansion in bonnet fungi (Mycena s.s.) driven by repeated elements and novel gene families across ecological guilds.</title>
        <authorList>
            <consortium name="Lawrence Berkeley National Laboratory"/>
            <person name="Harder C.B."/>
            <person name="Miyauchi S."/>
            <person name="Viragh M."/>
            <person name="Kuo A."/>
            <person name="Thoen E."/>
            <person name="Andreopoulos B."/>
            <person name="Lu D."/>
            <person name="Skrede I."/>
            <person name="Drula E."/>
            <person name="Henrissat B."/>
            <person name="Morin E."/>
            <person name="Kohler A."/>
            <person name="Barry K."/>
            <person name="LaButti K."/>
            <person name="Morin E."/>
            <person name="Salamov A."/>
            <person name="Lipzen A."/>
            <person name="Mereny Z."/>
            <person name="Hegedus B."/>
            <person name="Baldrian P."/>
            <person name="Stursova M."/>
            <person name="Weitz H."/>
            <person name="Taylor A."/>
            <person name="Grigoriev I.V."/>
            <person name="Nagy L.G."/>
            <person name="Martin F."/>
            <person name="Kauserud H."/>
        </authorList>
    </citation>
    <scope>NUCLEOTIDE SEQUENCE</scope>
    <source>
        <strain evidence="1">CBHHK200</strain>
    </source>
</reference>
<keyword evidence="2" id="KW-1185">Reference proteome</keyword>